<protein>
    <submittedName>
        <fullName evidence="1">Uncharacterized protein</fullName>
    </submittedName>
</protein>
<reference evidence="1 2" key="1">
    <citation type="submission" date="2019-08" db="EMBL/GenBank/DDBJ databases">
        <title>Ulvibacter marinistellae sp. nov., isolated from a starfish, Patiria pectinifera.</title>
        <authorList>
            <person name="Kawano K."/>
            <person name="Ushijima N."/>
            <person name="Kihara M."/>
            <person name="Itoh H."/>
        </authorList>
    </citation>
    <scope>NUCLEOTIDE SEQUENCE [LARGE SCALE GENOMIC DNA]</scope>
    <source>
        <strain evidence="1 2">KK4</strain>
    </source>
</reference>
<organism evidence="1 2">
    <name type="scientific">Patiriisocius marinistellae</name>
    <dbReference type="NCBI Taxonomy" id="2494560"/>
    <lineage>
        <taxon>Bacteria</taxon>
        <taxon>Pseudomonadati</taxon>
        <taxon>Bacteroidota</taxon>
        <taxon>Flavobacteriia</taxon>
        <taxon>Flavobacteriales</taxon>
        <taxon>Flavobacteriaceae</taxon>
        <taxon>Patiriisocius</taxon>
    </lineage>
</organism>
<dbReference type="RefSeq" id="WP_151893340.1">
    <property type="nucleotide sequence ID" value="NZ_BKCF01000001.1"/>
</dbReference>
<evidence type="ECO:0000313" key="2">
    <source>
        <dbReference type="Proteomes" id="UP000326994"/>
    </source>
</evidence>
<dbReference type="Pfam" id="PF07494">
    <property type="entry name" value="Reg_prop"/>
    <property type="match status" value="1"/>
</dbReference>
<dbReference type="Gene3D" id="2.130.10.10">
    <property type="entry name" value="YVTN repeat-like/Quinoprotein amine dehydrogenase"/>
    <property type="match status" value="3"/>
</dbReference>
<dbReference type="OrthoDB" id="799853at2"/>
<name>A0A5J4FZ33_9FLAO</name>
<gene>
    <name evidence="1" type="ORF">ULMS_09270</name>
</gene>
<keyword evidence="2" id="KW-1185">Reference proteome</keyword>
<accession>A0A5J4FZ33</accession>
<dbReference type="SUPFAM" id="SSF63829">
    <property type="entry name" value="Calcium-dependent phosphotriesterase"/>
    <property type="match status" value="2"/>
</dbReference>
<dbReference type="AlphaFoldDB" id="A0A5J4FZ33"/>
<sequence>MKTFKIFFLATSLLFIYCKGQLPNDQNENKTSTLGAIVSKMDEKIWKVYQDKNDNYWFGSNGNGVYYFNGKQLRNYTTKDGLIDNAIRGFQEDTLGNIFIETHSGISKFNGSKFITLIPEISEENKWKLTATDLWFHTNKTEIDVYRYDGESLIGLQLPRKDLDKAFETKVVGLGFKDMSTSPYSIFGIDKDKDGNMWFGTIVAGAFRYDGTSFLWFLEKELSTLTDGRVPGVRSIIQDKNGHFWLSNFISKYKVSEDGSSYEKFEGISKSITFFDNRIPYFNAGLVDNFGNLWMTTYTGGVWKYDGKTLSNYPVFHEDEDVLLISIYSDNDNMLWLGTDNAGVFKFNGETFDRFEPINN</sequence>
<dbReference type="InterPro" id="IPR015943">
    <property type="entry name" value="WD40/YVTN_repeat-like_dom_sf"/>
</dbReference>
<proteinExistence type="predicted"/>
<dbReference type="EMBL" id="BKCF01000001">
    <property type="protein sequence ID" value="GEQ85419.1"/>
    <property type="molecule type" value="Genomic_DNA"/>
</dbReference>
<dbReference type="InterPro" id="IPR011110">
    <property type="entry name" value="Reg_prop"/>
</dbReference>
<comment type="caution">
    <text evidence="1">The sequence shown here is derived from an EMBL/GenBank/DDBJ whole genome shotgun (WGS) entry which is preliminary data.</text>
</comment>
<dbReference type="Proteomes" id="UP000326994">
    <property type="component" value="Unassembled WGS sequence"/>
</dbReference>
<evidence type="ECO:0000313" key="1">
    <source>
        <dbReference type="EMBL" id="GEQ85419.1"/>
    </source>
</evidence>